<dbReference type="AlphaFoldDB" id="A0A7J7I029"/>
<keyword evidence="1" id="KW-0863">Zinc-finger</keyword>
<dbReference type="InterPro" id="IPR025836">
    <property type="entry name" value="Zn_knuckle_CX2CX4HX4C"/>
</dbReference>
<organism evidence="3 4">
    <name type="scientific">Camellia sinensis</name>
    <name type="common">Tea plant</name>
    <name type="synonym">Thea sinensis</name>
    <dbReference type="NCBI Taxonomy" id="4442"/>
    <lineage>
        <taxon>Eukaryota</taxon>
        <taxon>Viridiplantae</taxon>
        <taxon>Streptophyta</taxon>
        <taxon>Embryophyta</taxon>
        <taxon>Tracheophyta</taxon>
        <taxon>Spermatophyta</taxon>
        <taxon>Magnoliopsida</taxon>
        <taxon>eudicotyledons</taxon>
        <taxon>Gunneridae</taxon>
        <taxon>Pentapetalae</taxon>
        <taxon>asterids</taxon>
        <taxon>Ericales</taxon>
        <taxon>Theaceae</taxon>
        <taxon>Camellia</taxon>
    </lineage>
</organism>
<reference evidence="3 4" key="2">
    <citation type="submission" date="2020-07" db="EMBL/GenBank/DDBJ databases">
        <title>Genome assembly of wild tea tree DASZ reveals pedigree and selection history of tea varieties.</title>
        <authorList>
            <person name="Zhang W."/>
        </authorList>
    </citation>
    <scope>NUCLEOTIDE SEQUENCE [LARGE SCALE GENOMIC DNA]</scope>
    <source>
        <strain evidence="4">cv. G240</strain>
        <tissue evidence="3">Leaf</tissue>
    </source>
</reference>
<gene>
    <name evidence="3" type="ORF">HYC85_005647</name>
</gene>
<sequence length="458" mass="50112">MESLALLEGTDETADVSERCSVGKILAPKNLNKQAVTNIIHSAWKTRASVRISPWNENVYLFQFDELEDRRGVLEDAPWSVMGSLLVLQPLQSGMVTSELEFRWCPFWVQVHGLPIAKLTRGHGETIGRRLGRLVRVEAHSEGLLLQRNFLRIRVEIDITKPLLQGFILHCREKGEAPGGAGLTVLYKYEKLSEFCYDCGRIGHDRNACKFVSLDEGINSGYGPHIRTTAARSLGSPFAPAQRQVDTAEMRAQPQLQPNKEVTEQRAARAGIACVTQLGVTDQLAPAASIRPSSRVLPRCTSDIVGAPRGAGTRATSPTLESSAEPAIYTTLGGQLDGSGLRAMGEIAHHFGPQVNWATKLALVPLNEALSQTVLNSTAVCGPQYFVTEPFNLPPSFRAHSAESLALATESLGADEMVSTVSPSMELLRCTYRRPLWISPSNGRFLQKTLMSFGHLNC</sequence>
<dbReference type="Proteomes" id="UP000593564">
    <property type="component" value="Unassembled WGS sequence"/>
</dbReference>
<dbReference type="InterPro" id="IPR001878">
    <property type="entry name" value="Znf_CCHC"/>
</dbReference>
<evidence type="ECO:0000313" key="3">
    <source>
        <dbReference type="EMBL" id="KAF5958422.1"/>
    </source>
</evidence>
<dbReference type="PROSITE" id="PS50158">
    <property type="entry name" value="ZF_CCHC"/>
    <property type="match status" value="1"/>
</dbReference>
<dbReference type="Pfam" id="PF14111">
    <property type="entry name" value="DUF4283"/>
    <property type="match status" value="1"/>
</dbReference>
<dbReference type="InterPro" id="IPR040256">
    <property type="entry name" value="At4g02000-like"/>
</dbReference>
<keyword evidence="1" id="KW-0862">Zinc</keyword>
<feature type="domain" description="CCHC-type" evidence="2">
    <location>
        <begin position="196"/>
        <end position="210"/>
    </location>
</feature>
<dbReference type="PANTHER" id="PTHR31286:SF178">
    <property type="entry name" value="DUF4283 DOMAIN-CONTAINING PROTEIN"/>
    <property type="match status" value="1"/>
</dbReference>
<keyword evidence="4" id="KW-1185">Reference proteome</keyword>
<reference evidence="4" key="1">
    <citation type="journal article" date="2020" name="Nat. Commun.">
        <title>Genome assembly of wild tea tree DASZ reveals pedigree and selection history of tea varieties.</title>
        <authorList>
            <person name="Zhang W."/>
            <person name="Zhang Y."/>
            <person name="Qiu H."/>
            <person name="Guo Y."/>
            <person name="Wan H."/>
            <person name="Zhang X."/>
            <person name="Scossa F."/>
            <person name="Alseekh S."/>
            <person name="Zhang Q."/>
            <person name="Wang P."/>
            <person name="Xu L."/>
            <person name="Schmidt M.H."/>
            <person name="Jia X."/>
            <person name="Li D."/>
            <person name="Zhu A."/>
            <person name="Guo F."/>
            <person name="Chen W."/>
            <person name="Ni D."/>
            <person name="Usadel B."/>
            <person name="Fernie A.R."/>
            <person name="Wen W."/>
        </authorList>
    </citation>
    <scope>NUCLEOTIDE SEQUENCE [LARGE SCALE GENOMIC DNA]</scope>
    <source>
        <strain evidence="4">cv. G240</strain>
    </source>
</reference>
<dbReference type="EMBL" id="JACBKZ010000002">
    <property type="protein sequence ID" value="KAF5958422.1"/>
    <property type="molecule type" value="Genomic_DNA"/>
</dbReference>
<dbReference type="InterPro" id="IPR025558">
    <property type="entry name" value="DUF4283"/>
</dbReference>
<dbReference type="PANTHER" id="PTHR31286">
    <property type="entry name" value="GLYCINE-RICH CELL WALL STRUCTURAL PROTEIN 1.8-LIKE"/>
    <property type="match status" value="1"/>
</dbReference>
<evidence type="ECO:0000313" key="4">
    <source>
        <dbReference type="Proteomes" id="UP000593564"/>
    </source>
</evidence>
<dbReference type="GO" id="GO:0003676">
    <property type="term" value="F:nucleic acid binding"/>
    <property type="evidence" value="ECO:0007669"/>
    <property type="project" value="InterPro"/>
</dbReference>
<accession>A0A7J7I029</accession>
<name>A0A7J7I029_CAMSI</name>
<dbReference type="GO" id="GO:0008270">
    <property type="term" value="F:zinc ion binding"/>
    <property type="evidence" value="ECO:0007669"/>
    <property type="project" value="UniProtKB-KW"/>
</dbReference>
<evidence type="ECO:0000259" key="2">
    <source>
        <dbReference type="PROSITE" id="PS50158"/>
    </source>
</evidence>
<keyword evidence="1" id="KW-0479">Metal-binding</keyword>
<proteinExistence type="predicted"/>
<comment type="caution">
    <text evidence="3">The sequence shown here is derived from an EMBL/GenBank/DDBJ whole genome shotgun (WGS) entry which is preliminary data.</text>
</comment>
<dbReference type="Pfam" id="PF14392">
    <property type="entry name" value="zf-CCHC_4"/>
    <property type="match status" value="1"/>
</dbReference>
<protein>
    <recommendedName>
        <fullName evidence="2">CCHC-type domain-containing protein</fullName>
    </recommendedName>
</protein>
<evidence type="ECO:0000256" key="1">
    <source>
        <dbReference type="PROSITE-ProRule" id="PRU00047"/>
    </source>
</evidence>